<dbReference type="Gene3D" id="2.60.120.1030">
    <property type="entry name" value="Clp1, DNA binding domain"/>
    <property type="match status" value="1"/>
</dbReference>
<feature type="non-terminal residue" evidence="12">
    <location>
        <position position="471"/>
    </location>
</feature>
<evidence type="ECO:0000259" key="10">
    <source>
        <dbReference type="Pfam" id="PF16573"/>
    </source>
</evidence>
<keyword evidence="8" id="KW-0539">Nucleus</keyword>
<dbReference type="Pfam" id="PF16573">
    <property type="entry name" value="CLP1_N"/>
    <property type="match status" value="1"/>
</dbReference>
<keyword evidence="5" id="KW-0507">mRNA processing</keyword>
<dbReference type="SUPFAM" id="SSF52540">
    <property type="entry name" value="P-loop containing nucleoside triphosphate hydrolases"/>
    <property type="match status" value="1"/>
</dbReference>
<dbReference type="GO" id="GO:0005524">
    <property type="term" value="F:ATP binding"/>
    <property type="evidence" value="ECO:0007669"/>
    <property type="project" value="UniProtKB-KW"/>
</dbReference>
<dbReference type="InterPro" id="IPR027417">
    <property type="entry name" value="P-loop_NTPase"/>
</dbReference>
<feature type="non-terminal residue" evidence="12">
    <location>
        <position position="1"/>
    </location>
</feature>
<dbReference type="InterPro" id="IPR038238">
    <property type="entry name" value="Clp1_C_sf"/>
</dbReference>
<proteinExistence type="inferred from homology"/>
<dbReference type="Pfam" id="PF06807">
    <property type="entry name" value="Clp1"/>
    <property type="match status" value="1"/>
</dbReference>
<dbReference type="InterPro" id="IPR038239">
    <property type="entry name" value="Clp1_N_sf"/>
</dbReference>
<evidence type="ECO:0000313" key="12">
    <source>
        <dbReference type="EMBL" id="KAF2645423.1"/>
    </source>
</evidence>
<evidence type="ECO:0000313" key="13">
    <source>
        <dbReference type="Proteomes" id="UP000799753"/>
    </source>
</evidence>
<dbReference type="GO" id="GO:0051731">
    <property type="term" value="F:polynucleotide 5'-hydroxyl-kinase activity"/>
    <property type="evidence" value="ECO:0007669"/>
    <property type="project" value="InterPro"/>
</dbReference>
<evidence type="ECO:0000256" key="4">
    <source>
        <dbReference type="ARBA" id="ARBA00019824"/>
    </source>
</evidence>
<protein>
    <recommendedName>
        <fullName evidence="4">Polynucleotide 5'-hydroxyl-kinase GRC3</fullName>
    </recommendedName>
    <alternativeName>
        <fullName evidence="3">Polynucleotide 5'-hydroxyl-kinase grc3</fullName>
    </alternativeName>
</protein>
<dbReference type="InterPro" id="IPR032319">
    <property type="entry name" value="CLP1_P"/>
</dbReference>
<dbReference type="InterPro" id="IPR010655">
    <property type="entry name" value="Clp1_C"/>
</dbReference>
<dbReference type="EMBL" id="MU006777">
    <property type="protein sequence ID" value="KAF2645423.1"/>
    <property type="molecule type" value="Genomic_DNA"/>
</dbReference>
<sequence length="471" mass="51053">LPGLNLNAQALEALSLPPTTSSRQQDLSANTEYRFEVGFGRSLTLKLLSGTAEFFGTEIAPNQTYTFQGIKGAVFTWHGCRIEIGGDADSEYVAEETQMMSCANTHFALEGLRDRSIQIGAARSNVALTSPDSTDMQGLGPRVLVVGPDSAGKTTLVRTLTAYAVKTGRQPIVVNLDPRQGMLSVPGSLTAAAFSSIIDVEEGWGSSPISGPSPIPVKMPLVYHYGLKDPEEGRLFKPLVSRMATAVTSRLMADKESKHAGCIIDSPGAISQGRAGTYENIDHIISEFSVNILITIGSERLYSDLTRKYSVRTGDDAVHVVRLDKSGGCVDRSEEYMKALRDAQVKAYFFGHSAEYSLAPHSQTVDFSDLHIFRFIETEQDTHDIFNTSPPLFETVSPSADMVGKLLAITTAEPRDEQESIRNASVRGYVWVADVDEAKKKVKVLCPQTGSVVSNALVLGRWPEDVEGLVG</sequence>
<evidence type="ECO:0000256" key="8">
    <source>
        <dbReference type="ARBA" id="ARBA00023242"/>
    </source>
</evidence>
<dbReference type="AlphaFoldDB" id="A0A6A6SFG5"/>
<dbReference type="PANTHER" id="PTHR12755">
    <property type="entry name" value="CLEAVAGE/POLYADENYLATION FACTOR IA SUBUNIT CLP1P"/>
    <property type="match status" value="1"/>
</dbReference>
<evidence type="ECO:0000256" key="5">
    <source>
        <dbReference type="ARBA" id="ARBA00022664"/>
    </source>
</evidence>
<dbReference type="GO" id="GO:0006388">
    <property type="term" value="P:tRNA splicing, via endonucleolytic cleavage and ligation"/>
    <property type="evidence" value="ECO:0007669"/>
    <property type="project" value="TreeGrafter"/>
</dbReference>
<dbReference type="HAMAP" id="MF_03035">
    <property type="entry name" value="Clp1"/>
    <property type="match status" value="1"/>
</dbReference>
<dbReference type="GO" id="GO:0005849">
    <property type="term" value="C:mRNA cleavage factor complex"/>
    <property type="evidence" value="ECO:0007669"/>
    <property type="project" value="InterPro"/>
</dbReference>
<dbReference type="FunFam" id="2.60.120.1030:FF:000001">
    <property type="entry name" value="Protein CLP1 homolog 5"/>
    <property type="match status" value="1"/>
</dbReference>
<evidence type="ECO:0000256" key="6">
    <source>
        <dbReference type="ARBA" id="ARBA00022741"/>
    </source>
</evidence>
<dbReference type="PANTHER" id="PTHR12755:SF6">
    <property type="entry name" value="POLYRIBONUCLEOTIDE 5'-HYDROXYL-KINASE CLP1"/>
    <property type="match status" value="1"/>
</dbReference>
<dbReference type="InterPro" id="IPR045116">
    <property type="entry name" value="Clp1/Grc3"/>
</dbReference>
<feature type="domain" description="Clp1 C-terminal" evidence="9">
    <location>
        <begin position="358"/>
        <end position="464"/>
    </location>
</feature>
<dbReference type="GO" id="GO:0031124">
    <property type="term" value="P:mRNA 3'-end processing"/>
    <property type="evidence" value="ECO:0007669"/>
    <property type="project" value="InterPro"/>
</dbReference>
<feature type="domain" description="Clp1 N-terminal" evidence="10">
    <location>
        <begin position="27"/>
        <end position="115"/>
    </location>
</feature>
<reference evidence="12" key="1">
    <citation type="journal article" date="2020" name="Stud. Mycol.">
        <title>101 Dothideomycetes genomes: a test case for predicting lifestyles and emergence of pathogens.</title>
        <authorList>
            <person name="Haridas S."/>
            <person name="Albert R."/>
            <person name="Binder M."/>
            <person name="Bloem J."/>
            <person name="Labutti K."/>
            <person name="Salamov A."/>
            <person name="Andreopoulos B."/>
            <person name="Baker S."/>
            <person name="Barry K."/>
            <person name="Bills G."/>
            <person name="Bluhm B."/>
            <person name="Cannon C."/>
            <person name="Castanera R."/>
            <person name="Culley D."/>
            <person name="Daum C."/>
            <person name="Ezra D."/>
            <person name="Gonzalez J."/>
            <person name="Henrissat B."/>
            <person name="Kuo A."/>
            <person name="Liang C."/>
            <person name="Lipzen A."/>
            <person name="Lutzoni F."/>
            <person name="Magnuson J."/>
            <person name="Mondo S."/>
            <person name="Nolan M."/>
            <person name="Ohm R."/>
            <person name="Pangilinan J."/>
            <person name="Park H.-J."/>
            <person name="Ramirez L."/>
            <person name="Alfaro M."/>
            <person name="Sun H."/>
            <person name="Tritt A."/>
            <person name="Yoshinaga Y."/>
            <person name="Zwiers L.-H."/>
            <person name="Turgeon B."/>
            <person name="Goodwin S."/>
            <person name="Spatafora J."/>
            <person name="Crous P."/>
            <person name="Grigoriev I."/>
        </authorList>
    </citation>
    <scope>NUCLEOTIDE SEQUENCE</scope>
    <source>
        <strain evidence="12">CBS 473.64</strain>
    </source>
</reference>
<evidence type="ECO:0000256" key="3">
    <source>
        <dbReference type="ARBA" id="ARBA00018706"/>
    </source>
</evidence>
<dbReference type="InterPro" id="IPR028606">
    <property type="entry name" value="Clp1"/>
</dbReference>
<evidence type="ECO:0000256" key="1">
    <source>
        <dbReference type="ARBA" id="ARBA00003798"/>
    </source>
</evidence>
<organism evidence="12 13">
    <name type="scientific">Massarina eburnea CBS 473.64</name>
    <dbReference type="NCBI Taxonomy" id="1395130"/>
    <lineage>
        <taxon>Eukaryota</taxon>
        <taxon>Fungi</taxon>
        <taxon>Dikarya</taxon>
        <taxon>Ascomycota</taxon>
        <taxon>Pezizomycotina</taxon>
        <taxon>Dothideomycetes</taxon>
        <taxon>Pleosporomycetidae</taxon>
        <taxon>Pleosporales</taxon>
        <taxon>Massarineae</taxon>
        <taxon>Massarinaceae</taxon>
        <taxon>Massarina</taxon>
    </lineage>
</organism>
<evidence type="ECO:0000256" key="7">
    <source>
        <dbReference type="ARBA" id="ARBA00022840"/>
    </source>
</evidence>
<dbReference type="Proteomes" id="UP000799753">
    <property type="component" value="Unassembled WGS sequence"/>
</dbReference>
<dbReference type="OrthoDB" id="258143at2759"/>
<comment type="function">
    <text evidence="1">Polynucleotide 5'-kinase involved in rRNA processing.</text>
</comment>
<dbReference type="Gene3D" id="2.40.30.330">
    <property type="entry name" value="Pre-mRNA cleavage complex subunit Clp1, C-terminal domain"/>
    <property type="match status" value="1"/>
</dbReference>
<feature type="domain" description="Clp1 P-loop" evidence="11">
    <location>
        <begin position="147"/>
        <end position="350"/>
    </location>
</feature>
<keyword evidence="7" id="KW-0067">ATP-binding</keyword>
<dbReference type="InterPro" id="IPR032324">
    <property type="entry name" value="Clp1_N"/>
</dbReference>
<evidence type="ECO:0000259" key="11">
    <source>
        <dbReference type="Pfam" id="PF16575"/>
    </source>
</evidence>
<accession>A0A6A6SFG5</accession>
<comment type="subcellular location">
    <subcellularLocation>
        <location evidence="2">Nucleus</location>
    </subcellularLocation>
</comment>
<dbReference type="Gene3D" id="3.40.50.300">
    <property type="entry name" value="P-loop containing nucleotide triphosphate hydrolases"/>
    <property type="match status" value="1"/>
</dbReference>
<dbReference type="Pfam" id="PF16575">
    <property type="entry name" value="CLP1_P"/>
    <property type="match status" value="1"/>
</dbReference>
<keyword evidence="6" id="KW-0547">Nucleotide-binding</keyword>
<keyword evidence="13" id="KW-1185">Reference proteome</keyword>
<name>A0A6A6SFG5_9PLEO</name>
<evidence type="ECO:0000256" key="2">
    <source>
        <dbReference type="ARBA" id="ARBA00004123"/>
    </source>
</evidence>
<gene>
    <name evidence="12" type="ORF">P280DRAFT_383225</name>
</gene>
<evidence type="ECO:0000259" key="9">
    <source>
        <dbReference type="Pfam" id="PF06807"/>
    </source>
</evidence>